<gene>
    <name evidence="1" type="ORF">ACFS25_25195</name>
</gene>
<accession>A0ABW6ANH6</accession>
<dbReference type="EMBL" id="JBHUOM010000023">
    <property type="protein sequence ID" value="MFD2937101.1"/>
    <property type="molecule type" value="Genomic_DNA"/>
</dbReference>
<keyword evidence="2" id="KW-1185">Reference proteome</keyword>
<dbReference type="Proteomes" id="UP001597512">
    <property type="component" value="Unassembled WGS sequence"/>
</dbReference>
<proteinExistence type="predicted"/>
<evidence type="ECO:0000313" key="1">
    <source>
        <dbReference type="EMBL" id="MFD2937101.1"/>
    </source>
</evidence>
<evidence type="ECO:0000313" key="2">
    <source>
        <dbReference type="Proteomes" id="UP001597512"/>
    </source>
</evidence>
<protein>
    <submittedName>
        <fullName evidence="1">Uncharacterized protein</fullName>
    </submittedName>
</protein>
<sequence>MNKPDVGGPIKMVTIFDGISQREWVIKGWKIHFMLSEKKLNELKKLSQAEEWYKDPKVIETGLIRLQTCFNCLALVWETFNALPVKGDRLFDEDSGLIIQDRAFDAQNKVITFTLST</sequence>
<organism evidence="1 2">
    <name type="scientific">Spirosoma flavum</name>
    <dbReference type="NCBI Taxonomy" id="2048557"/>
    <lineage>
        <taxon>Bacteria</taxon>
        <taxon>Pseudomonadati</taxon>
        <taxon>Bacteroidota</taxon>
        <taxon>Cytophagia</taxon>
        <taxon>Cytophagales</taxon>
        <taxon>Cytophagaceae</taxon>
        <taxon>Spirosoma</taxon>
    </lineage>
</organism>
<comment type="caution">
    <text evidence="1">The sequence shown here is derived from an EMBL/GenBank/DDBJ whole genome shotgun (WGS) entry which is preliminary data.</text>
</comment>
<reference evidence="2" key="1">
    <citation type="journal article" date="2019" name="Int. J. Syst. Evol. Microbiol.">
        <title>The Global Catalogue of Microorganisms (GCM) 10K type strain sequencing project: providing services to taxonomists for standard genome sequencing and annotation.</title>
        <authorList>
            <consortium name="The Broad Institute Genomics Platform"/>
            <consortium name="The Broad Institute Genome Sequencing Center for Infectious Disease"/>
            <person name="Wu L."/>
            <person name="Ma J."/>
        </authorList>
    </citation>
    <scope>NUCLEOTIDE SEQUENCE [LARGE SCALE GENOMIC DNA]</scope>
    <source>
        <strain evidence="2">KCTC 52490</strain>
    </source>
</reference>
<name>A0ABW6ANH6_9BACT</name>
<dbReference type="RefSeq" id="WP_381506558.1">
    <property type="nucleotide sequence ID" value="NZ_JBHUOM010000023.1"/>
</dbReference>